<proteinExistence type="predicted"/>
<evidence type="ECO:0000313" key="2">
    <source>
        <dbReference type="EMBL" id="SMC70591.1"/>
    </source>
</evidence>
<name>A0A1W2BCP7_9FLAO</name>
<accession>A0A1W2BCP7</accession>
<evidence type="ECO:0000313" key="3">
    <source>
        <dbReference type="Proteomes" id="UP000192393"/>
    </source>
</evidence>
<reference evidence="2 3" key="1">
    <citation type="submission" date="2017-04" db="EMBL/GenBank/DDBJ databases">
        <authorList>
            <person name="Afonso C.L."/>
            <person name="Miller P.J."/>
            <person name="Scott M.A."/>
            <person name="Spackman E."/>
            <person name="Goraichik I."/>
            <person name="Dimitrov K.M."/>
            <person name="Suarez D.L."/>
            <person name="Swayne D.E."/>
        </authorList>
    </citation>
    <scope>NUCLEOTIDE SEQUENCE [LARGE SCALE GENOMIC DNA]</scope>
    <source>
        <strain evidence="2 3">CGMCC 1.12708</strain>
    </source>
</reference>
<keyword evidence="1" id="KW-0732">Signal</keyword>
<sequence length="158" mass="18140">MKNYIYFLAVFCLFSFNHLHAQDSQVGKIVTIKGYKNANNKKVKDGIKAEVILDLPNIKLYRVFSASSVNVNQGGGNRGNVDVSDTFWYCKRPNEDVATIVSWTFRTQVNKNSIFRKNATEYFKDYPQLSKKIDDKELKHDDIVEVVTQYDTWKAGGN</sequence>
<dbReference type="OrthoDB" id="1117699at2"/>
<dbReference type="EMBL" id="FWXS01000006">
    <property type="protein sequence ID" value="SMC70591.1"/>
    <property type="molecule type" value="Genomic_DNA"/>
</dbReference>
<dbReference type="AlphaFoldDB" id="A0A1W2BCP7"/>
<protein>
    <submittedName>
        <fullName evidence="2">Uncharacterized protein</fullName>
    </submittedName>
</protein>
<organism evidence="2 3">
    <name type="scientific">Moheibacter sediminis</name>
    <dbReference type="NCBI Taxonomy" id="1434700"/>
    <lineage>
        <taxon>Bacteria</taxon>
        <taxon>Pseudomonadati</taxon>
        <taxon>Bacteroidota</taxon>
        <taxon>Flavobacteriia</taxon>
        <taxon>Flavobacteriales</taxon>
        <taxon>Weeksellaceae</taxon>
        <taxon>Moheibacter</taxon>
    </lineage>
</organism>
<evidence type="ECO:0000256" key="1">
    <source>
        <dbReference type="SAM" id="SignalP"/>
    </source>
</evidence>
<feature type="chain" id="PRO_5010728908" evidence="1">
    <location>
        <begin position="22"/>
        <end position="158"/>
    </location>
</feature>
<dbReference type="RefSeq" id="WP_084017549.1">
    <property type="nucleotide sequence ID" value="NZ_FWXS01000006.1"/>
</dbReference>
<feature type="signal peptide" evidence="1">
    <location>
        <begin position="1"/>
        <end position="21"/>
    </location>
</feature>
<gene>
    <name evidence="2" type="ORF">SAMN06296427_10659</name>
</gene>
<dbReference type="Proteomes" id="UP000192393">
    <property type="component" value="Unassembled WGS sequence"/>
</dbReference>
<keyword evidence="3" id="KW-1185">Reference proteome</keyword>